<dbReference type="EMBL" id="AP026866">
    <property type="protein sequence ID" value="BDS06456.1"/>
    <property type="molecule type" value="Genomic_DNA"/>
</dbReference>
<name>A0AAT9FKE8_9BACT</name>
<dbReference type="AlphaFoldDB" id="A0AAT9FKE8"/>
<protein>
    <recommendedName>
        <fullName evidence="2">IrrE N-terminal-like domain-containing protein</fullName>
    </recommendedName>
</protein>
<proteinExistence type="predicted"/>
<sequence length="342" mass="39120">MNISTHPDIIGLANSLELYEGDPVESIRQYCREKVRTIVYGVGSVINIDQFEDRICESLKLEVHRVWSDEEVNRVAKSYVDEGEFIFAALSQQLSPDAFGIFIMLDKPNENGCPWVAVIDCRGEKQYRRHWTLWHEIAHCLTAVKELQLPLRRTTVEVKVKEPIEVLTDYLAKDLAFYGPIFDPILGMELQKNEGLLSFSVVENVRRKFSDEASLTSTLITCMERCKHPCLILEAGEGFNKKEKAQRKAGNQEVKPSLRVVRAFGNDLMDRYSIYIPKNYRVPKTSLIYNVFHRPSKALRKGAIENLELWTDSRGGSLDHLKVKVEARKLGGTFYAILIPVE</sequence>
<organism evidence="1">
    <name type="scientific">Oceaniferula spumae</name>
    <dbReference type="NCBI Taxonomy" id="2979115"/>
    <lineage>
        <taxon>Bacteria</taxon>
        <taxon>Pseudomonadati</taxon>
        <taxon>Verrucomicrobiota</taxon>
        <taxon>Verrucomicrobiia</taxon>
        <taxon>Verrucomicrobiales</taxon>
        <taxon>Verrucomicrobiaceae</taxon>
        <taxon>Oceaniferula</taxon>
    </lineage>
</organism>
<accession>A0AAT9FKE8</accession>
<evidence type="ECO:0000313" key="1">
    <source>
        <dbReference type="EMBL" id="BDS06456.1"/>
    </source>
</evidence>
<evidence type="ECO:0008006" key="2">
    <source>
        <dbReference type="Google" id="ProtNLM"/>
    </source>
</evidence>
<reference evidence="1" key="1">
    <citation type="submission" date="2024-07" db="EMBL/GenBank/DDBJ databases">
        <title>Complete genome sequence of Verrucomicrobiaceae bacterium NT6N.</title>
        <authorList>
            <person name="Huang C."/>
            <person name="Takami H."/>
            <person name="Hamasaki K."/>
        </authorList>
    </citation>
    <scope>NUCLEOTIDE SEQUENCE</scope>
    <source>
        <strain evidence="1">NT6N</strain>
    </source>
</reference>
<gene>
    <name evidence="1" type="ORF">NT6N_14960</name>
</gene>
<dbReference type="KEGG" id="osu:NT6N_14960"/>